<comment type="subunit">
    <text evidence="7">Forms oligomers.</text>
</comment>
<protein>
    <recommendedName>
        <fullName evidence="1 7">Transcriptional regulator MraZ</fullName>
    </recommendedName>
</protein>
<dbReference type="SUPFAM" id="SSF89447">
    <property type="entry name" value="AbrB/MazE/MraZ-like"/>
    <property type="match status" value="1"/>
</dbReference>
<keyword evidence="2 7" id="KW-0963">Cytoplasm</keyword>
<evidence type="ECO:0000259" key="8">
    <source>
        <dbReference type="PROSITE" id="PS51740"/>
    </source>
</evidence>
<dbReference type="GO" id="GO:0005737">
    <property type="term" value="C:cytoplasm"/>
    <property type="evidence" value="ECO:0007669"/>
    <property type="project" value="UniProtKB-UniRule"/>
</dbReference>
<comment type="caution">
    <text evidence="9">The sequence shown here is derived from an EMBL/GenBank/DDBJ whole genome shotgun (WGS) entry which is preliminary data.</text>
</comment>
<dbReference type="InterPro" id="IPR035642">
    <property type="entry name" value="MraZ_N"/>
</dbReference>
<evidence type="ECO:0000256" key="4">
    <source>
        <dbReference type="ARBA" id="ARBA00023015"/>
    </source>
</evidence>
<sequence>MSQAKSGRPASVFAFEKRGWSGPLDTAVFQGNWLNAVDAKGRMSIPAPFRDVVQQRAGDRRVVLMPHRGDWDCLEGQTTTHVSRINEAANERFAPDDVSVEEDMARLRAFSLSVQVQYEETGRIVLPEDLREFAEIEGEVLLVGLGAHFQIWNPDLFLEQTGDERLKKFIRRKLEKARAK</sequence>
<comment type="subcellular location">
    <subcellularLocation>
        <location evidence="7">Cytoplasm</location>
        <location evidence="7">Nucleoid</location>
    </subcellularLocation>
</comment>
<dbReference type="InterPro" id="IPR003444">
    <property type="entry name" value="MraZ"/>
</dbReference>
<dbReference type="InterPro" id="IPR007159">
    <property type="entry name" value="SpoVT-AbrB_dom"/>
</dbReference>
<dbReference type="GO" id="GO:0009295">
    <property type="term" value="C:nucleoid"/>
    <property type="evidence" value="ECO:0007669"/>
    <property type="project" value="UniProtKB-SubCell"/>
</dbReference>
<dbReference type="PANTHER" id="PTHR34701:SF1">
    <property type="entry name" value="TRANSCRIPTIONAL REGULATOR MRAZ"/>
    <property type="match status" value="1"/>
</dbReference>
<keyword evidence="4 7" id="KW-0805">Transcription regulation</keyword>
<comment type="similarity">
    <text evidence="7">Belongs to the MraZ family.</text>
</comment>
<evidence type="ECO:0000256" key="2">
    <source>
        <dbReference type="ARBA" id="ARBA00022490"/>
    </source>
</evidence>
<reference evidence="10" key="1">
    <citation type="submission" date="2017-05" db="EMBL/GenBank/DDBJ databases">
        <authorList>
            <person name="Lin X."/>
        </authorList>
    </citation>
    <scope>NUCLEOTIDE SEQUENCE [LARGE SCALE GENOMIC DNA]</scope>
    <source>
        <strain evidence="10">JLT2012</strain>
    </source>
</reference>
<dbReference type="STRING" id="1234595.C725_2429"/>
<dbReference type="AlphaFoldDB" id="A0A219B660"/>
<dbReference type="HAMAP" id="MF_01008">
    <property type="entry name" value="MraZ"/>
    <property type="match status" value="1"/>
</dbReference>
<evidence type="ECO:0000256" key="7">
    <source>
        <dbReference type="HAMAP-Rule" id="MF_01008"/>
    </source>
</evidence>
<dbReference type="Pfam" id="PF02381">
    <property type="entry name" value="MraZ"/>
    <property type="match status" value="1"/>
</dbReference>
<dbReference type="Gene3D" id="3.40.1550.20">
    <property type="entry name" value="Transcriptional regulator MraZ domain"/>
    <property type="match status" value="1"/>
</dbReference>
<dbReference type="GO" id="GO:0003700">
    <property type="term" value="F:DNA-binding transcription factor activity"/>
    <property type="evidence" value="ECO:0007669"/>
    <property type="project" value="UniProtKB-UniRule"/>
</dbReference>
<evidence type="ECO:0000256" key="5">
    <source>
        <dbReference type="ARBA" id="ARBA00023125"/>
    </source>
</evidence>
<feature type="domain" description="SpoVT-AbrB" evidence="8">
    <location>
        <begin position="32"/>
        <end position="81"/>
    </location>
</feature>
<accession>A0A219B660</accession>
<keyword evidence="10" id="KW-1185">Reference proteome</keyword>
<organism evidence="9 10">
    <name type="scientific">Pacificimonas flava</name>
    <dbReference type="NCBI Taxonomy" id="1234595"/>
    <lineage>
        <taxon>Bacteria</taxon>
        <taxon>Pseudomonadati</taxon>
        <taxon>Pseudomonadota</taxon>
        <taxon>Alphaproteobacteria</taxon>
        <taxon>Sphingomonadales</taxon>
        <taxon>Sphingosinicellaceae</taxon>
        <taxon>Pacificimonas</taxon>
    </lineage>
</organism>
<keyword evidence="3" id="KW-0677">Repeat</keyword>
<keyword evidence="5 7" id="KW-0238">DNA-binding</keyword>
<dbReference type="GO" id="GO:0000976">
    <property type="term" value="F:transcription cis-regulatory region binding"/>
    <property type="evidence" value="ECO:0007669"/>
    <property type="project" value="TreeGrafter"/>
</dbReference>
<feature type="domain" description="SpoVT-AbrB" evidence="8">
    <location>
        <begin position="113"/>
        <end position="156"/>
    </location>
</feature>
<evidence type="ECO:0000256" key="6">
    <source>
        <dbReference type="ARBA" id="ARBA00023163"/>
    </source>
</evidence>
<dbReference type="Proteomes" id="UP000198462">
    <property type="component" value="Unassembled WGS sequence"/>
</dbReference>
<dbReference type="CDD" id="cd16320">
    <property type="entry name" value="MraZ_N"/>
    <property type="match status" value="1"/>
</dbReference>
<proteinExistence type="inferred from homology"/>
<evidence type="ECO:0000313" key="10">
    <source>
        <dbReference type="Proteomes" id="UP000198462"/>
    </source>
</evidence>
<evidence type="ECO:0000313" key="9">
    <source>
        <dbReference type="EMBL" id="OWV33835.1"/>
    </source>
</evidence>
<dbReference type="InterPro" id="IPR020603">
    <property type="entry name" value="MraZ_dom"/>
</dbReference>
<dbReference type="InterPro" id="IPR037914">
    <property type="entry name" value="SpoVT-AbrB_sf"/>
</dbReference>
<evidence type="ECO:0000256" key="1">
    <source>
        <dbReference type="ARBA" id="ARBA00013860"/>
    </source>
</evidence>
<dbReference type="EMBL" id="NFZT01000001">
    <property type="protein sequence ID" value="OWV33835.1"/>
    <property type="molecule type" value="Genomic_DNA"/>
</dbReference>
<dbReference type="PROSITE" id="PS51740">
    <property type="entry name" value="SPOVT_ABRB"/>
    <property type="match status" value="2"/>
</dbReference>
<keyword evidence="6 7" id="KW-0804">Transcription</keyword>
<gene>
    <name evidence="7" type="primary">mraZ</name>
    <name evidence="9" type="ORF">B5C34_10435</name>
</gene>
<dbReference type="GO" id="GO:2000143">
    <property type="term" value="P:negative regulation of DNA-templated transcription initiation"/>
    <property type="evidence" value="ECO:0007669"/>
    <property type="project" value="TreeGrafter"/>
</dbReference>
<dbReference type="InterPro" id="IPR038619">
    <property type="entry name" value="MraZ_sf"/>
</dbReference>
<evidence type="ECO:0000256" key="3">
    <source>
        <dbReference type="ARBA" id="ARBA00022737"/>
    </source>
</evidence>
<name>A0A219B660_9SPHN</name>
<dbReference type="InterPro" id="IPR035644">
    <property type="entry name" value="MraZ_C"/>
</dbReference>
<dbReference type="PANTHER" id="PTHR34701">
    <property type="entry name" value="TRANSCRIPTIONAL REGULATOR MRAZ"/>
    <property type="match status" value="1"/>
</dbReference>
<dbReference type="CDD" id="cd16321">
    <property type="entry name" value="MraZ_C"/>
    <property type="match status" value="1"/>
</dbReference>